<feature type="region of interest" description="Disordered" evidence="1">
    <location>
        <begin position="375"/>
        <end position="413"/>
    </location>
</feature>
<feature type="region of interest" description="Disordered" evidence="1">
    <location>
        <begin position="504"/>
        <end position="581"/>
    </location>
</feature>
<reference evidence="2 3" key="1">
    <citation type="submission" date="2011-10" db="EMBL/GenBank/DDBJ databases">
        <authorList>
            <person name="Genoscope - CEA"/>
        </authorList>
    </citation>
    <scope>NUCLEOTIDE SEQUENCE [LARGE SCALE GENOMIC DNA]</scope>
    <source>
        <strain evidence="2 3">RCC 1105</strain>
    </source>
</reference>
<organism evidence="2 3">
    <name type="scientific">Bathycoccus prasinos</name>
    <dbReference type="NCBI Taxonomy" id="41875"/>
    <lineage>
        <taxon>Eukaryota</taxon>
        <taxon>Viridiplantae</taxon>
        <taxon>Chlorophyta</taxon>
        <taxon>Mamiellophyceae</taxon>
        <taxon>Mamiellales</taxon>
        <taxon>Bathycoccaceae</taxon>
        <taxon>Bathycoccus</taxon>
    </lineage>
</organism>
<feature type="compositionally biased region" description="Low complexity" evidence="1">
    <location>
        <begin position="517"/>
        <end position="528"/>
    </location>
</feature>
<feature type="compositionally biased region" description="Low complexity" evidence="1">
    <location>
        <begin position="27"/>
        <end position="52"/>
    </location>
</feature>
<evidence type="ECO:0000256" key="1">
    <source>
        <dbReference type="SAM" id="MobiDB-lite"/>
    </source>
</evidence>
<feature type="compositionally biased region" description="Basic and acidic residues" evidence="1">
    <location>
        <begin position="636"/>
        <end position="648"/>
    </location>
</feature>
<accession>K8F2V8</accession>
<dbReference type="RefSeq" id="XP_007514426.1">
    <property type="nucleotide sequence ID" value="XM_007514364.1"/>
</dbReference>
<feature type="region of interest" description="Disordered" evidence="1">
    <location>
        <begin position="622"/>
        <end position="678"/>
    </location>
</feature>
<feature type="compositionally biased region" description="Low complexity" evidence="1">
    <location>
        <begin position="285"/>
        <end position="300"/>
    </location>
</feature>
<feature type="compositionally biased region" description="Low complexity" evidence="1">
    <location>
        <begin position="213"/>
        <end position="249"/>
    </location>
</feature>
<name>K8F2V8_9CHLO</name>
<gene>
    <name evidence="2" type="ORF">Bathy03g01140</name>
</gene>
<dbReference type="Proteomes" id="UP000198341">
    <property type="component" value="Chromosome 3"/>
</dbReference>
<dbReference type="EMBL" id="FO082276">
    <property type="protein sequence ID" value="CCO15863.1"/>
    <property type="molecule type" value="Genomic_DNA"/>
</dbReference>
<feature type="compositionally biased region" description="Basic and acidic residues" evidence="1">
    <location>
        <begin position="762"/>
        <end position="781"/>
    </location>
</feature>
<feature type="compositionally biased region" description="Low complexity" evidence="1">
    <location>
        <begin position="165"/>
        <end position="174"/>
    </location>
</feature>
<dbReference type="GeneID" id="19016652"/>
<evidence type="ECO:0000313" key="3">
    <source>
        <dbReference type="Proteomes" id="UP000198341"/>
    </source>
</evidence>
<feature type="compositionally biased region" description="Basic and acidic residues" evidence="1">
    <location>
        <begin position="267"/>
        <end position="282"/>
    </location>
</feature>
<feature type="region of interest" description="Disordered" evidence="1">
    <location>
        <begin position="14"/>
        <end position="52"/>
    </location>
</feature>
<dbReference type="AlphaFoldDB" id="K8F2V8"/>
<feature type="region of interest" description="Disordered" evidence="1">
    <location>
        <begin position="78"/>
        <end position="338"/>
    </location>
</feature>
<feature type="compositionally biased region" description="Basic and acidic residues" evidence="1">
    <location>
        <begin position="141"/>
        <end position="163"/>
    </location>
</feature>
<feature type="compositionally biased region" description="Basic and acidic residues" evidence="1">
    <location>
        <begin position="326"/>
        <end position="338"/>
    </location>
</feature>
<evidence type="ECO:0000313" key="2">
    <source>
        <dbReference type="EMBL" id="CCO15863.1"/>
    </source>
</evidence>
<keyword evidence="3" id="KW-1185">Reference proteome</keyword>
<dbReference type="KEGG" id="bpg:Bathy03g01140"/>
<protein>
    <submittedName>
        <fullName evidence="2">Uncharacterized protein</fullName>
    </submittedName>
</protein>
<sequence length="781" mass="82316">MLMGTLVVGIEQLSTEPASAGDDGNGSVVRTTTTSSSTVVAPPAAARSMKPGEAVAQVADASSSSMDFDLKQVLIEASQSAPATESSEAKEKAARDKKQKAADAKAVAEKKRAEAKVVAEAKKREAAQRKAAVMPKQNSESAKERAQRAREITQAKIEADKAAKAKMQAANQAKAEARKQAQSSSIGQPRESEKDKIARVNAQLKKKPEAAKPKPVTTETPAPVAPAPSLAVEAKKPAAAAFKMPSMPKISTPSAPKPTFDASAAKAKRDAENAKKAEDAKKKASTPVVVAAPAPATPSTGGLSAPVLGNKKATKSPPPPPASTTDIEKAKEAEKKQLEDALEAKLQAVRVQKGKKVETTTTTPAIVKRASLAAPAPVKPATPTKSVHAPAPKVVEKKIETPKPVVAPSSSTSGDDFSIDFGSFFSEYMQSTPASMKKVEAPKPVVVETPKPVLVETPKPVVVETPKPVVIEAPKPVVAAPSSSSSDDLSIDFGSFFSQYMESSPAPVKKEKKEKAPAPSKKVSAKPSSAEKRKLGLGKANFSNMPRSAPKPKKERTVIEKVKPTYTFQRTGPADKEGFKSADRPYLKSAAPTKKQSLVTAIAGGVGVLITFVATRDPKYKNGQIDISKTSNGKVDFPERTFEKKKWGGDGVPKTPAPRKKLFAKKETTTTAPKTTTSVSVVDNAADAGKWIDAWKKNSTTGGGGDSSSAASEASKWIEGWSQWSKDQVGGDATAPTEATADGRDSAEKWIAQWKADGSPTDESRKGDAKKWIDDWKNKTN</sequence>
<feature type="region of interest" description="Disordered" evidence="1">
    <location>
        <begin position="695"/>
        <end position="781"/>
    </location>
</feature>
<feature type="compositionally biased region" description="Low complexity" evidence="1">
    <location>
        <begin position="375"/>
        <end position="385"/>
    </location>
</feature>
<proteinExistence type="predicted"/>
<feature type="compositionally biased region" description="Basic and acidic residues" evidence="1">
    <location>
        <begin position="87"/>
        <end position="128"/>
    </location>
</feature>